<sequence>MSCLLSLGRLIHDESTVMLITNLSSLRAFSFLLELTSTGQPAYGCEVWLTLAGSNDSSWFVSLGPGSAVWLPSLLILCLLRLTSGWRSA</sequence>
<keyword evidence="1" id="KW-1133">Transmembrane helix</keyword>
<feature type="transmembrane region" description="Helical" evidence="1">
    <location>
        <begin position="59"/>
        <end position="80"/>
    </location>
</feature>
<dbReference type="EMBL" id="QPFP01000004">
    <property type="protein sequence ID" value="TEB37308.1"/>
    <property type="molecule type" value="Genomic_DNA"/>
</dbReference>
<name>A0A4Y7TTV2_COPMI</name>
<reference evidence="2 3" key="1">
    <citation type="journal article" date="2019" name="Nat. Ecol. Evol.">
        <title>Megaphylogeny resolves global patterns of mushroom evolution.</title>
        <authorList>
            <person name="Varga T."/>
            <person name="Krizsan K."/>
            <person name="Foldi C."/>
            <person name="Dima B."/>
            <person name="Sanchez-Garcia M."/>
            <person name="Sanchez-Ramirez S."/>
            <person name="Szollosi G.J."/>
            <person name="Szarkandi J.G."/>
            <person name="Papp V."/>
            <person name="Albert L."/>
            <person name="Andreopoulos W."/>
            <person name="Angelini C."/>
            <person name="Antonin V."/>
            <person name="Barry K.W."/>
            <person name="Bougher N.L."/>
            <person name="Buchanan P."/>
            <person name="Buyck B."/>
            <person name="Bense V."/>
            <person name="Catcheside P."/>
            <person name="Chovatia M."/>
            <person name="Cooper J."/>
            <person name="Damon W."/>
            <person name="Desjardin D."/>
            <person name="Finy P."/>
            <person name="Geml J."/>
            <person name="Haridas S."/>
            <person name="Hughes K."/>
            <person name="Justo A."/>
            <person name="Karasinski D."/>
            <person name="Kautmanova I."/>
            <person name="Kiss B."/>
            <person name="Kocsube S."/>
            <person name="Kotiranta H."/>
            <person name="LaButti K.M."/>
            <person name="Lechner B.E."/>
            <person name="Liimatainen K."/>
            <person name="Lipzen A."/>
            <person name="Lukacs Z."/>
            <person name="Mihaltcheva S."/>
            <person name="Morgado L.N."/>
            <person name="Niskanen T."/>
            <person name="Noordeloos M.E."/>
            <person name="Ohm R.A."/>
            <person name="Ortiz-Santana B."/>
            <person name="Ovrebo C."/>
            <person name="Racz N."/>
            <person name="Riley R."/>
            <person name="Savchenko A."/>
            <person name="Shiryaev A."/>
            <person name="Soop K."/>
            <person name="Spirin V."/>
            <person name="Szebenyi C."/>
            <person name="Tomsovsky M."/>
            <person name="Tulloss R.E."/>
            <person name="Uehling J."/>
            <person name="Grigoriev I.V."/>
            <person name="Vagvolgyi C."/>
            <person name="Papp T."/>
            <person name="Martin F.M."/>
            <person name="Miettinen O."/>
            <person name="Hibbett D.S."/>
            <person name="Nagy L.G."/>
        </authorList>
    </citation>
    <scope>NUCLEOTIDE SEQUENCE [LARGE SCALE GENOMIC DNA]</scope>
    <source>
        <strain evidence="2 3">FP101781</strain>
    </source>
</reference>
<protein>
    <submittedName>
        <fullName evidence="2">Uncharacterized protein</fullName>
    </submittedName>
</protein>
<gene>
    <name evidence="2" type="ORF">FA13DRAFT_896516</name>
</gene>
<proteinExistence type="predicted"/>
<dbReference type="Proteomes" id="UP000298030">
    <property type="component" value="Unassembled WGS sequence"/>
</dbReference>
<keyword evidence="1" id="KW-0472">Membrane</keyword>
<evidence type="ECO:0000313" key="2">
    <source>
        <dbReference type="EMBL" id="TEB37308.1"/>
    </source>
</evidence>
<keyword evidence="1" id="KW-0812">Transmembrane</keyword>
<organism evidence="2 3">
    <name type="scientific">Coprinellus micaceus</name>
    <name type="common">Glistening ink-cap mushroom</name>
    <name type="synonym">Coprinus micaceus</name>
    <dbReference type="NCBI Taxonomy" id="71717"/>
    <lineage>
        <taxon>Eukaryota</taxon>
        <taxon>Fungi</taxon>
        <taxon>Dikarya</taxon>
        <taxon>Basidiomycota</taxon>
        <taxon>Agaricomycotina</taxon>
        <taxon>Agaricomycetes</taxon>
        <taxon>Agaricomycetidae</taxon>
        <taxon>Agaricales</taxon>
        <taxon>Agaricineae</taxon>
        <taxon>Psathyrellaceae</taxon>
        <taxon>Coprinellus</taxon>
    </lineage>
</organism>
<dbReference type="AlphaFoldDB" id="A0A4Y7TTV2"/>
<accession>A0A4Y7TTV2</accession>
<evidence type="ECO:0000313" key="3">
    <source>
        <dbReference type="Proteomes" id="UP000298030"/>
    </source>
</evidence>
<keyword evidence="3" id="KW-1185">Reference proteome</keyword>
<evidence type="ECO:0000256" key="1">
    <source>
        <dbReference type="SAM" id="Phobius"/>
    </source>
</evidence>
<comment type="caution">
    <text evidence="2">The sequence shown here is derived from an EMBL/GenBank/DDBJ whole genome shotgun (WGS) entry which is preliminary data.</text>
</comment>